<dbReference type="KEGG" id="euz:DVS28_a2409"/>
<dbReference type="EMBL" id="CP031165">
    <property type="protein sequence ID" value="AXV07090.1"/>
    <property type="molecule type" value="Genomic_DNA"/>
</dbReference>
<dbReference type="PANTHER" id="PTHR34068">
    <property type="entry name" value="UPF0145 PROTEIN YBJQ"/>
    <property type="match status" value="1"/>
</dbReference>
<dbReference type="OrthoDB" id="9796448at2"/>
<evidence type="ECO:0000256" key="2">
    <source>
        <dbReference type="SAM" id="Phobius"/>
    </source>
</evidence>
<sequence>MEALFIPLLQLGVPIALLVVGGLVGQQRERAHLADLTEREQRTAHVPVTDLSRPPVGTSIQPGAMFVSGSVVIATDYYKRLAASLRNLVGGEVKALSPVLDRGRREARLRMVEEAMAAGATMVVNVRFETSTITLGASEIICYGTALRT</sequence>
<dbReference type="InterPro" id="IPR035439">
    <property type="entry name" value="UPF0145_dom_sf"/>
</dbReference>
<organism evidence="3 4">
    <name type="scientific">Euzebya pacifica</name>
    <dbReference type="NCBI Taxonomy" id="1608957"/>
    <lineage>
        <taxon>Bacteria</taxon>
        <taxon>Bacillati</taxon>
        <taxon>Actinomycetota</taxon>
        <taxon>Nitriliruptoria</taxon>
        <taxon>Euzebyales</taxon>
    </lineage>
</organism>
<dbReference type="Proteomes" id="UP000264006">
    <property type="component" value="Chromosome"/>
</dbReference>
<evidence type="ECO:0000313" key="4">
    <source>
        <dbReference type="Proteomes" id="UP000264006"/>
    </source>
</evidence>
<name>A0A346XXZ3_9ACTN</name>
<accession>A0A346XXZ3</accession>
<dbReference type="PANTHER" id="PTHR34068:SF2">
    <property type="entry name" value="UPF0145 PROTEIN SCO3412"/>
    <property type="match status" value="1"/>
</dbReference>
<proteinExistence type="inferred from homology"/>
<dbReference type="RefSeq" id="WP_114591643.1">
    <property type="nucleotide sequence ID" value="NZ_CP031165.1"/>
</dbReference>
<evidence type="ECO:0000256" key="1">
    <source>
        <dbReference type="ARBA" id="ARBA00010751"/>
    </source>
</evidence>
<dbReference type="Gene3D" id="3.30.110.70">
    <property type="entry name" value="Hypothetical protein apc22750. Chain B"/>
    <property type="match status" value="1"/>
</dbReference>
<keyword evidence="2" id="KW-0472">Membrane</keyword>
<evidence type="ECO:0008006" key="5">
    <source>
        <dbReference type="Google" id="ProtNLM"/>
    </source>
</evidence>
<keyword evidence="4" id="KW-1185">Reference proteome</keyword>
<comment type="similarity">
    <text evidence="1">Belongs to the UPF0145 family.</text>
</comment>
<dbReference type="InterPro" id="IPR002765">
    <property type="entry name" value="UPF0145_YbjQ-like"/>
</dbReference>
<reference evidence="3 4" key="1">
    <citation type="submission" date="2018-09" db="EMBL/GenBank/DDBJ databases">
        <title>Complete genome sequence of Euzebya sp. DY32-46 isolated from seawater of Pacific Ocean.</title>
        <authorList>
            <person name="Xu L."/>
            <person name="Wu Y.-H."/>
            <person name="Xu X.-W."/>
        </authorList>
    </citation>
    <scope>NUCLEOTIDE SEQUENCE [LARGE SCALE GENOMIC DNA]</scope>
    <source>
        <strain evidence="3 4">DY32-46</strain>
    </source>
</reference>
<dbReference type="SUPFAM" id="SSF117782">
    <property type="entry name" value="YbjQ-like"/>
    <property type="match status" value="1"/>
</dbReference>
<dbReference type="AlphaFoldDB" id="A0A346XXZ3"/>
<keyword evidence="2" id="KW-0812">Transmembrane</keyword>
<feature type="transmembrane region" description="Helical" evidence="2">
    <location>
        <begin position="6"/>
        <end position="24"/>
    </location>
</feature>
<protein>
    <recommendedName>
        <fullName evidence="5">YbjQ family protein</fullName>
    </recommendedName>
</protein>
<gene>
    <name evidence="3" type="ORF">DVS28_a2409</name>
</gene>
<keyword evidence="2" id="KW-1133">Transmembrane helix</keyword>
<evidence type="ECO:0000313" key="3">
    <source>
        <dbReference type="EMBL" id="AXV07090.1"/>
    </source>
</evidence>
<dbReference type="Pfam" id="PF01906">
    <property type="entry name" value="YbjQ_1"/>
    <property type="match status" value="1"/>
</dbReference>